<protein>
    <recommendedName>
        <fullName evidence="2">RNA polymerase alpha subunit C-terminal domain-containing protein</fullName>
    </recommendedName>
</protein>
<name>A0A0F9GLZ1_9ZZZZ</name>
<evidence type="ECO:0008006" key="2">
    <source>
        <dbReference type="Google" id="ProtNLM"/>
    </source>
</evidence>
<comment type="caution">
    <text evidence="1">The sequence shown here is derived from an EMBL/GenBank/DDBJ whole genome shotgun (WGS) entry which is preliminary data.</text>
</comment>
<dbReference type="AlphaFoldDB" id="A0A0F9GLZ1"/>
<dbReference type="EMBL" id="LAZR01019707">
    <property type="protein sequence ID" value="KKL91526.1"/>
    <property type="molecule type" value="Genomic_DNA"/>
</dbReference>
<organism evidence="1">
    <name type="scientific">marine sediment metagenome</name>
    <dbReference type="NCBI Taxonomy" id="412755"/>
    <lineage>
        <taxon>unclassified sequences</taxon>
        <taxon>metagenomes</taxon>
        <taxon>ecological metagenomes</taxon>
    </lineage>
</organism>
<accession>A0A0F9GLZ1</accession>
<gene>
    <name evidence="1" type="ORF">LCGC14_1893740</name>
</gene>
<evidence type="ECO:0000313" key="1">
    <source>
        <dbReference type="EMBL" id="KKL91526.1"/>
    </source>
</evidence>
<proteinExistence type="predicted"/>
<sequence>MSEEGGLALWKKSEYAKISSQLRAHATMALGQAYRRGDFRKPLEELSDQEVLEARGCGEATLRQLRSVIPAPGGES</sequence>
<reference evidence="1" key="1">
    <citation type="journal article" date="2015" name="Nature">
        <title>Complex archaea that bridge the gap between prokaryotes and eukaryotes.</title>
        <authorList>
            <person name="Spang A."/>
            <person name="Saw J.H."/>
            <person name="Jorgensen S.L."/>
            <person name="Zaremba-Niedzwiedzka K."/>
            <person name="Martijn J."/>
            <person name="Lind A.E."/>
            <person name="van Eijk R."/>
            <person name="Schleper C."/>
            <person name="Guy L."/>
            <person name="Ettema T.J."/>
        </authorList>
    </citation>
    <scope>NUCLEOTIDE SEQUENCE</scope>
</reference>